<dbReference type="EC" id="5.1.3.15" evidence="4"/>
<dbReference type="Proteomes" id="UP000186513">
    <property type="component" value="Unassembled WGS sequence"/>
</dbReference>
<dbReference type="InterPro" id="IPR014718">
    <property type="entry name" value="GH-type_carb-bd"/>
</dbReference>
<dbReference type="InterPro" id="IPR025532">
    <property type="entry name" value="G6P_1-epimerase"/>
</dbReference>
<dbReference type="PANTHER" id="PTHR11122">
    <property type="entry name" value="APOSPORY-ASSOCIATED PROTEIN C-RELATED"/>
    <property type="match status" value="1"/>
</dbReference>
<organism evidence="6 7">
    <name type="scientific">Chitinimonas taiwanensis DSM 18899</name>
    <dbReference type="NCBI Taxonomy" id="1121279"/>
    <lineage>
        <taxon>Bacteria</taxon>
        <taxon>Pseudomonadati</taxon>
        <taxon>Pseudomonadota</taxon>
        <taxon>Betaproteobacteria</taxon>
        <taxon>Neisseriales</taxon>
        <taxon>Chitinibacteraceae</taxon>
        <taxon>Chitinimonas</taxon>
    </lineage>
</organism>
<dbReference type="GO" id="GO:0030246">
    <property type="term" value="F:carbohydrate binding"/>
    <property type="evidence" value="ECO:0007669"/>
    <property type="project" value="UniProtKB-UniRule"/>
</dbReference>
<dbReference type="InterPro" id="IPR011013">
    <property type="entry name" value="Gal_mutarotase_sf_dom"/>
</dbReference>
<protein>
    <recommendedName>
        <fullName evidence="4">Putative glucose-6-phosphate 1-epimerase</fullName>
        <ecNumber evidence="4">5.1.3.15</ecNumber>
    </recommendedName>
</protein>
<evidence type="ECO:0000256" key="1">
    <source>
        <dbReference type="ARBA" id="ARBA00001096"/>
    </source>
</evidence>
<dbReference type="Pfam" id="PF01263">
    <property type="entry name" value="Aldose_epim"/>
    <property type="match status" value="1"/>
</dbReference>
<feature type="active site" evidence="5">
    <location>
        <position position="234"/>
    </location>
</feature>
<dbReference type="GO" id="GO:0005975">
    <property type="term" value="P:carbohydrate metabolic process"/>
    <property type="evidence" value="ECO:0007669"/>
    <property type="project" value="InterPro"/>
</dbReference>
<accession>A0A1K2HBW2</accession>
<dbReference type="EMBL" id="FPKR01000004">
    <property type="protein sequence ID" value="SFZ74262.1"/>
    <property type="molecule type" value="Genomic_DNA"/>
</dbReference>
<evidence type="ECO:0000256" key="2">
    <source>
        <dbReference type="ARBA" id="ARBA00005866"/>
    </source>
</evidence>
<evidence type="ECO:0000256" key="3">
    <source>
        <dbReference type="ARBA" id="ARBA00023235"/>
    </source>
</evidence>
<dbReference type="Gene3D" id="2.70.98.10">
    <property type="match status" value="1"/>
</dbReference>
<dbReference type="AlphaFoldDB" id="A0A1K2HBW2"/>
<gene>
    <name evidence="6" type="ORF">SAMN02745887_01188</name>
</gene>
<evidence type="ECO:0000313" key="6">
    <source>
        <dbReference type="EMBL" id="SFZ74262.1"/>
    </source>
</evidence>
<dbReference type="CDD" id="cd09020">
    <property type="entry name" value="D-hex-6-P-epi_like"/>
    <property type="match status" value="1"/>
</dbReference>
<name>A0A1K2HBW2_9NEIS</name>
<comment type="catalytic activity">
    <reaction evidence="1">
        <text>alpha-D-glucose 6-phosphate = beta-D-glucose 6-phosphate</text>
        <dbReference type="Rhea" id="RHEA:16249"/>
        <dbReference type="ChEBI" id="CHEBI:58225"/>
        <dbReference type="ChEBI" id="CHEBI:58247"/>
        <dbReference type="EC" id="5.1.3.15"/>
    </reaction>
</comment>
<sequence>MSLIELVSAHGRARISPQGAQVLDAELDGRPLLWLSPLADFTPGKAVRGGVPLCFPWFGKHPQGLPAHGFARNQRWTVLEQSASQVRLALEDNAETRALWPHAFRLELTVQLDQALDFTFRVENRDALPIQFSYALHSYFAATDLHGSLVQGLDGCLRRELAHVTMPQQGAVRLADPIDAVFELAPAALQLQDGAHQVLIEAESMRSAVVWNPGPAAEAVADIGVHWPEYVCVERGNIGAAAITLAAGETHQASMRLSQLPSTAK</sequence>
<evidence type="ECO:0000256" key="4">
    <source>
        <dbReference type="PIRNR" id="PIRNR016020"/>
    </source>
</evidence>
<keyword evidence="7" id="KW-1185">Reference proteome</keyword>
<dbReference type="OrthoDB" id="9790727at2"/>
<dbReference type="PANTHER" id="PTHR11122:SF13">
    <property type="entry name" value="GLUCOSE-6-PHOSPHATE 1-EPIMERASE"/>
    <property type="match status" value="1"/>
</dbReference>
<dbReference type="PIRSF" id="PIRSF016020">
    <property type="entry name" value="PHexose_mutarotase"/>
    <property type="match status" value="1"/>
</dbReference>
<evidence type="ECO:0000256" key="5">
    <source>
        <dbReference type="PIRSR" id="PIRSR016020-1"/>
    </source>
</evidence>
<reference evidence="6 7" key="1">
    <citation type="submission" date="2016-11" db="EMBL/GenBank/DDBJ databases">
        <authorList>
            <person name="Jaros S."/>
            <person name="Januszkiewicz K."/>
            <person name="Wedrychowicz H."/>
        </authorList>
    </citation>
    <scope>NUCLEOTIDE SEQUENCE [LARGE SCALE GENOMIC DNA]</scope>
    <source>
        <strain evidence="6 7">DSM 18899</strain>
    </source>
</reference>
<keyword evidence="3 4" id="KW-0413">Isomerase</keyword>
<dbReference type="STRING" id="1121279.SAMN02745887_01188"/>
<comment type="similarity">
    <text evidence="2 4">Belongs to the glucose-6-phosphate 1-epimerase family.</text>
</comment>
<proteinExistence type="inferred from homology"/>
<feature type="active site" evidence="5">
    <location>
        <position position="137"/>
    </location>
</feature>
<dbReference type="RefSeq" id="WP_072427723.1">
    <property type="nucleotide sequence ID" value="NZ_FPKR01000004.1"/>
</dbReference>
<dbReference type="InterPro" id="IPR008183">
    <property type="entry name" value="Aldose_1/G6P_1-epimerase"/>
</dbReference>
<dbReference type="GO" id="GO:0047938">
    <property type="term" value="F:glucose-6-phosphate 1-epimerase activity"/>
    <property type="evidence" value="ECO:0007669"/>
    <property type="project" value="UniProtKB-UniRule"/>
</dbReference>
<evidence type="ECO:0000313" key="7">
    <source>
        <dbReference type="Proteomes" id="UP000186513"/>
    </source>
</evidence>
<dbReference type="SUPFAM" id="SSF74650">
    <property type="entry name" value="Galactose mutarotase-like"/>
    <property type="match status" value="1"/>
</dbReference>